<reference evidence="11" key="1">
    <citation type="submission" date="2018-05" db="EMBL/GenBank/DDBJ databases">
        <authorList>
            <person name="Lanie J.A."/>
            <person name="Ng W.-L."/>
            <person name="Kazmierczak K.M."/>
            <person name="Andrzejewski T.M."/>
            <person name="Davidsen T.M."/>
            <person name="Wayne K.J."/>
            <person name="Tettelin H."/>
            <person name="Glass J.I."/>
            <person name="Rusch D."/>
            <person name="Podicherti R."/>
            <person name="Tsui H.-C.T."/>
            <person name="Winkler M.E."/>
        </authorList>
    </citation>
    <scope>NUCLEOTIDE SEQUENCE</scope>
</reference>
<keyword evidence="7" id="KW-0067">ATP-binding</keyword>
<dbReference type="GO" id="GO:0003677">
    <property type="term" value="F:DNA binding"/>
    <property type="evidence" value="ECO:0007669"/>
    <property type="project" value="UniProtKB-KW"/>
</dbReference>
<gene>
    <name evidence="11" type="ORF">METZ01_LOCUS102103</name>
</gene>
<dbReference type="PANTHER" id="PTHR43152:SF3">
    <property type="entry name" value="UVRABC SYSTEM PROTEIN A"/>
    <property type="match status" value="1"/>
</dbReference>
<dbReference type="InterPro" id="IPR027417">
    <property type="entry name" value="P-loop_NTPase"/>
</dbReference>
<keyword evidence="10" id="KW-0234">DNA repair</keyword>
<sequence length="137" mass="14611">MMRKLSTLQAVGLGYIKIGQPATTLSGGEAQRVKLSKELSKRYTGRTLYVLDEPSVGLHASDVERLIGVLGNFADKGNTVVIIEHHPDIIKVADHIIDLGPEGGIDGGHIIADGTPEEVAAVTKSYTGQLLRRLLAS</sequence>
<keyword evidence="8" id="KW-0267">Excision nuclease</keyword>
<keyword evidence="3" id="KW-0677">Repeat</keyword>
<dbReference type="Gene3D" id="3.40.50.300">
    <property type="entry name" value="P-loop containing nucleotide triphosphate hydrolases"/>
    <property type="match status" value="1"/>
</dbReference>
<dbReference type="GO" id="GO:0006281">
    <property type="term" value="P:DNA repair"/>
    <property type="evidence" value="ECO:0007669"/>
    <property type="project" value="UniProtKB-KW"/>
</dbReference>
<keyword evidence="6" id="KW-0228">DNA excision</keyword>
<dbReference type="PANTHER" id="PTHR43152">
    <property type="entry name" value="UVRABC SYSTEM PROTEIN A"/>
    <property type="match status" value="1"/>
</dbReference>
<dbReference type="GO" id="GO:0005524">
    <property type="term" value="F:ATP binding"/>
    <property type="evidence" value="ECO:0007669"/>
    <property type="project" value="UniProtKB-KW"/>
</dbReference>
<name>A0A381W9L9_9ZZZZ</name>
<evidence type="ECO:0000313" key="11">
    <source>
        <dbReference type="EMBL" id="SVA49249.1"/>
    </source>
</evidence>
<dbReference type="SUPFAM" id="SSF52540">
    <property type="entry name" value="P-loop containing nucleoside triphosphate hydrolases"/>
    <property type="match status" value="1"/>
</dbReference>
<organism evidence="11">
    <name type="scientific">marine metagenome</name>
    <dbReference type="NCBI Taxonomy" id="408172"/>
    <lineage>
        <taxon>unclassified sequences</taxon>
        <taxon>metagenomes</taxon>
        <taxon>ecological metagenomes</taxon>
    </lineage>
</organism>
<protein>
    <recommendedName>
        <fullName evidence="12">ABC transporter domain-containing protein</fullName>
    </recommendedName>
</protein>
<accession>A0A381W9L9</accession>
<keyword evidence="2" id="KW-0963">Cytoplasm</keyword>
<dbReference type="AlphaFoldDB" id="A0A381W9L9"/>
<keyword evidence="4" id="KW-0547">Nucleotide-binding</keyword>
<evidence type="ECO:0000256" key="10">
    <source>
        <dbReference type="ARBA" id="ARBA00023204"/>
    </source>
</evidence>
<dbReference type="Gene3D" id="1.20.1580.10">
    <property type="entry name" value="ABC transporter ATPase like domain"/>
    <property type="match status" value="1"/>
</dbReference>
<evidence type="ECO:0000256" key="5">
    <source>
        <dbReference type="ARBA" id="ARBA00022763"/>
    </source>
</evidence>
<keyword evidence="9" id="KW-0238">DNA-binding</keyword>
<evidence type="ECO:0000256" key="2">
    <source>
        <dbReference type="ARBA" id="ARBA00022490"/>
    </source>
</evidence>
<keyword evidence="5" id="KW-0227">DNA damage</keyword>
<evidence type="ECO:0000256" key="7">
    <source>
        <dbReference type="ARBA" id="ARBA00022840"/>
    </source>
</evidence>
<evidence type="ECO:0000256" key="9">
    <source>
        <dbReference type="ARBA" id="ARBA00023125"/>
    </source>
</evidence>
<evidence type="ECO:0000256" key="3">
    <source>
        <dbReference type="ARBA" id="ARBA00022737"/>
    </source>
</evidence>
<evidence type="ECO:0000256" key="6">
    <source>
        <dbReference type="ARBA" id="ARBA00022769"/>
    </source>
</evidence>
<proteinExistence type="predicted"/>
<evidence type="ECO:0000256" key="8">
    <source>
        <dbReference type="ARBA" id="ARBA00022881"/>
    </source>
</evidence>
<dbReference type="GO" id="GO:0005737">
    <property type="term" value="C:cytoplasm"/>
    <property type="evidence" value="ECO:0007669"/>
    <property type="project" value="UniProtKB-SubCell"/>
</dbReference>
<evidence type="ECO:0000256" key="1">
    <source>
        <dbReference type="ARBA" id="ARBA00004496"/>
    </source>
</evidence>
<comment type="subcellular location">
    <subcellularLocation>
        <location evidence="1">Cytoplasm</location>
    </subcellularLocation>
</comment>
<dbReference type="EMBL" id="UINC01011130">
    <property type="protein sequence ID" value="SVA49249.1"/>
    <property type="molecule type" value="Genomic_DNA"/>
</dbReference>
<evidence type="ECO:0008006" key="12">
    <source>
        <dbReference type="Google" id="ProtNLM"/>
    </source>
</evidence>
<dbReference type="GO" id="GO:0004518">
    <property type="term" value="F:nuclease activity"/>
    <property type="evidence" value="ECO:0007669"/>
    <property type="project" value="UniProtKB-KW"/>
</dbReference>
<evidence type="ECO:0000256" key="4">
    <source>
        <dbReference type="ARBA" id="ARBA00022741"/>
    </source>
</evidence>